<protein>
    <submittedName>
        <fullName evidence="1">Transporter</fullName>
    </submittedName>
</protein>
<evidence type="ECO:0000313" key="6">
    <source>
        <dbReference type="Proteomes" id="UP000448038"/>
    </source>
</evidence>
<dbReference type="EMBL" id="BJTZ01000018">
    <property type="protein sequence ID" value="GEK14645.1"/>
    <property type="molecule type" value="Genomic_DNA"/>
</dbReference>
<dbReference type="EMBL" id="WOBN01000021">
    <property type="protein sequence ID" value="MUK50130.1"/>
    <property type="molecule type" value="Genomic_DNA"/>
</dbReference>
<evidence type="ECO:0000313" key="2">
    <source>
        <dbReference type="EMBL" id="MUK44103.1"/>
    </source>
</evidence>
<dbReference type="AlphaFoldDB" id="A0A1B9PBI9"/>
<sequence>MSNKIEFDYSSFLVNSSKQKWTFSQALKSIIPTFGTVWNASVHDARPLSERLQAEALQVLSSHINDESNIIRLIRLARIEGITDLEIKLPYTLDEEQINYILENTFTDISQSTDDFDLLHVHLNEKTQ</sequence>
<dbReference type="GeneID" id="54164167"/>
<organism evidence="1 4">
    <name type="scientific">Aliivibrio fischeri</name>
    <name type="common">Vibrio fischeri</name>
    <dbReference type="NCBI Taxonomy" id="668"/>
    <lineage>
        <taxon>Bacteria</taxon>
        <taxon>Pseudomonadati</taxon>
        <taxon>Pseudomonadota</taxon>
        <taxon>Gammaproteobacteria</taxon>
        <taxon>Vibrionales</taxon>
        <taxon>Vibrionaceae</taxon>
        <taxon>Aliivibrio</taxon>
    </lineage>
</organism>
<proteinExistence type="predicted"/>
<reference evidence="5 6" key="2">
    <citation type="submission" date="2019-11" db="EMBL/GenBank/DDBJ databases">
        <title>Using colonization assays and comparative genomics to discover symbiosis behaviors and factors in Vibrio fischeri.</title>
        <authorList>
            <person name="Bongrand C."/>
            <person name="Moriano-Gutierrez S."/>
            <person name="Arevalo P."/>
            <person name="Mcfall-Ngai M."/>
            <person name="Visick K."/>
            <person name="Polz M.F."/>
            <person name="Ruby E.G."/>
        </authorList>
    </citation>
    <scope>NUCLEOTIDE SEQUENCE [LARGE SCALE GENOMIC DNA]</scope>
    <source>
        <strain evidence="2">Emors.3.2</strain>
        <strain evidence="5">emors.3.2</strain>
        <strain evidence="6">emors.4.1</strain>
        <strain evidence="3">Emors.4.1</strain>
    </source>
</reference>
<reference evidence="1 4" key="1">
    <citation type="submission" date="2019-07" db="EMBL/GenBank/DDBJ databases">
        <title>Whole genome shotgun sequence of Aliivibrio fischeri NBRC 101058.</title>
        <authorList>
            <person name="Hosoyama A."/>
            <person name="Uohara A."/>
            <person name="Ohji S."/>
            <person name="Ichikawa N."/>
        </authorList>
    </citation>
    <scope>NUCLEOTIDE SEQUENCE [LARGE SCALE GENOMIC DNA]</scope>
    <source>
        <strain evidence="1 4">NBRC 101058</strain>
    </source>
</reference>
<evidence type="ECO:0000313" key="4">
    <source>
        <dbReference type="Proteomes" id="UP000321787"/>
    </source>
</evidence>
<evidence type="ECO:0000313" key="1">
    <source>
        <dbReference type="EMBL" id="GEK14645.1"/>
    </source>
</evidence>
<name>A0A1B9PBI9_ALIFS</name>
<dbReference type="OMA" id="CLNYIDF"/>
<dbReference type="Proteomes" id="UP000321787">
    <property type="component" value="Unassembled WGS sequence"/>
</dbReference>
<dbReference type="Proteomes" id="UP000435323">
    <property type="component" value="Unassembled WGS sequence"/>
</dbReference>
<dbReference type="RefSeq" id="WP_005419636.1">
    <property type="nucleotide sequence ID" value="NZ_BJTZ01000018.1"/>
</dbReference>
<evidence type="ECO:0000313" key="3">
    <source>
        <dbReference type="EMBL" id="MUK50130.1"/>
    </source>
</evidence>
<evidence type="ECO:0000313" key="5">
    <source>
        <dbReference type="Proteomes" id="UP000435323"/>
    </source>
</evidence>
<comment type="caution">
    <text evidence="1">The sequence shown here is derived from an EMBL/GenBank/DDBJ whole genome shotgun (WGS) entry which is preliminary data.</text>
</comment>
<dbReference type="Proteomes" id="UP000448038">
    <property type="component" value="Unassembled WGS sequence"/>
</dbReference>
<gene>
    <name evidence="1" type="ORF">AFI02nite_26810</name>
    <name evidence="2" type="ORF">GNP77_01805</name>
    <name evidence="3" type="ORF">GNP88_13235</name>
</gene>
<dbReference type="EMBL" id="WOBO01000004">
    <property type="protein sequence ID" value="MUK44103.1"/>
    <property type="molecule type" value="Genomic_DNA"/>
</dbReference>
<accession>A0A1B9PBI9</accession>